<evidence type="ECO:0000313" key="5">
    <source>
        <dbReference type="Proteomes" id="UP000540656"/>
    </source>
</evidence>
<dbReference type="InterPro" id="IPR052336">
    <property type="entry name" value="MlaD_Phospholipid_Transporter"/>
</dbReference>
<dbReference type="InterPro" id="IPR005693">
    <property type="entry name" value="Mce"/>
</dbReference>
<evidence type="ECO:0000313" key="4">
    <source>
        <dbReference type="EMBL" id="NYG60164.1"/>
    </source>
</evidence>
<evidence type="ECO:0000256" key="1">
    <source>
        <dbReference type="SAM" id="MobiDB-lite"/>
    </source>
</evidence>
<keyword evidence="2" id="KW-0472">Membrane</keyword>
<feature type="transmembrane region" description="Helical" evidence="2">
    <location>
        <begin position="12"/>
        <end position="38"/>
    </location>
</feature>
<dbReference type="Proteomes" id="UP000540656">
    <property type="component" value="Unassembled WGS sequence"/>
</dbReference>
<dbReference type="PANTHER" id="PTHR33371:SF16">
    <property type="entry name" value="MCE-FAMILY PROTEIN MCE3F"/>
    <property type="match status" value="1"/>
</dbReference>
<evidence type="ECO:0000256" key="2">
    <source>
        <dbReference type="SAM" id="Phobius"/>
    </source>
</evidence>
<gene>
    <name evidence="4" type="ORF">BJ980_003087</name>
</gene>
<sequence>MGYAEVRRRVRIAQILLLAIVVSGTFYVTDIVVGGGLFSSPYRVTVELEGAGGLHGQSTVNYRGQQVGQVKEVRLSPDGVVAEIEIDEGIKVPMDSTFNVRNLSAVGEQYINIEPNTDKGPYLDDGSTVARDRTTLPMPMPQVLADAQSLMKRIDIEDIETIATEADAAFGDGAADLRSLTIEMEQAVDLMLTIEPDMVRTLKAAKVPLSTVKERAGELRTTARNLRAISAEIKRATPVVGHLIATAGPVVADVHELWKETEPVLTDLLSTAGPLAKMSASRVKGLRHWLLWLPGQLDAMAGSTRGGTGRVLLVPKVLKNCDYGIDRRDPHVTTRRTPDSTAKCSSTNPKVGQRGAQNVPIP</sequence>
<keyword evidence="2" id="KW-1133">Transmembrane helix</keyword>
<dbReference type="InterPro" id="IPR003399">
    <property type="entry name" value="Mce/MlaD"/>
</dbReference>
<feature type="region of interest" description="Disordered" evidence="1">
    <location>
        <begin position="327"/>
        <end position="362"/>
    </location>
</feature>
<proteinExistence type="predicted"/>
<evidence type="ECO:0000259" key="3">
    <source>
        <dbReference type="Pfam" id="PF02470"/>
    </source>
</evidence>
<keyword evidence="5" id="KW-1185">Reference proteome</keyword>
<reference evidence="4 5" key="1">
    <citation type="submission" date="2020-07" db="EMBL/GenBank/DDBJ databases">
        <title>Sequencing the genomes of 1000 actinobacteria strains.</title>
        <authorList>
            <person name="Klenk H.-P."/>
        </authorList>
    </citation>
    <scope>NUCLEOTIDE SEQUENCE [LARGE SCALE GENOMIC DNA]</scope>
    <source>
        <strain evidence="4 5">DSM 23819</strain>
    </source>
</reference>
<comment type="caution">
    <text evidence="4">The sequence shown here is derived from an EMBL/GenBank/DDBJ whole genome shotgun (WGS) entry which is preliminary data.</text>
</comment>
<keyword evidence="2" id="KW-0812">Transmembrane</keyword>
<dbReference type="Pfam" id="PF02470">
    <property type="entry name" value="MlaD"/>
    <property type="match status" value="1"/>
</dbReference>
<dbReference type="NCBIfam" id="TIGR00996">
    <property type="entry name" value="Mtu_fam_mce"/>
    <property type="match status" value="1"/>
</dbReference>
<dbReference type="EMBL" id="JACCAA010000001">
    <property type="protein sequence ID" value="NYG60164.1"/>
    <property type="molecule type" value="Genomic_DNA"/>
</dbReference>
<feature type="compositionally biased region" description="Polar residues" evidence="1">
    <location>
        <begin position="339"/>
        <end position="350"/>
    </location>
</feature>
<name>A0A7Y9UU74_9ACTN</name>
<accession>A0A7Y9UU74</accession>
<dbReference type="GO" id="GO:0005576">
    <property type="term" value="C:extracellular region"/>
    <property type="evidence" value="ECO:0007669"/>
    <property type="project" value="TreeGrafter"/>
</dbReference>
<feature type="compositionally biased region" description="Basic and acidic residues" evidence="1">
    <location>
        <begin position="327"/>
        <end position="338"/>
    </location>
</feature>
<feature type="domain" description="Mce/MlaD" evidence="3">
    <location>
        <begin position="41"/>
        <end position="115"/>
    </location>
</feature>
<protein>
    <submittedName>
        <fullName evidence="4">Phospholipid/cholesterol/gamma-HCH transport system substrate-binding protein</fullName>
    </submittedName>
</protein>
<dbReference type="PANTHER" id="PTHR33371">
    <property type="entry name" value="INTERMEMBRANE PHOSPHOLIPID TRANSPORT SYSTEM BINDING PROTEIN MLAD-RELATED"/>
    <property type="match status" value="1"/>
</dbReference>
<organism evidence="4 5">
    <name type="scientific">Nocardioides daedukensis</name>
    <dbReference type="NCBI Taxonomy" id="634462"/>
    <lineage>
        <taxon>Bacteria</taxon>
        <taxon>Bacillati</taxon>
        <taxon>Actinomycetota</taxon>
        <taxon>Actinomycetes</taxon>
        <taxon>Propionibacteriales</taxon>
        <taxon>Nocardioidaceae</taxon>
        <taxon>Nocardioides</taxon>
    </lineage>
</organism>
<dbReference type="AlphaFoldDB" id="A0A7Y9UU74"/>
<dbReference type="RefSeq" id="WP_179503129.1">
    <property type="nucleotide sequence ID" value="NZ_JACCAA010000001.1"/>
</dbReference>